<dbReference type="EMBL" id="BKAJ01000164">
    <property type="protein sequence ID" value="GEP60446.1"/>
    <property type="molecule type" value="Genomic_DNA"/>
</dbReference>
<keyword evidence="3" id="KW-1185">Reference proteome</keyword>
<dbReference type="AlphaFoldDB" id="A0A512NNB1"/>
<evidence type="ECO:0000256" key="1">
    <source>
        <dbReference type="SAM" id="MobiDB-lite"/>
    </source>
</evidence>
<sequence>MPARKYLRHAEEFERLAGLTRSETDRDMLLFGARNLRRLADRVRGSGGDAEASHVRPAVSVPSKRD</sequence>
<name>A0A512NNB1_9HYPH</name>
<organism evidence="2 3">
    <name type="scientific">Reyranella soli</name>
    <dbReference type="NCBI Taxonomy" id="1230389"/>
    <lineage>
        <taxon>Bacteria</taxon>
        <taxon>Pseudomonadati</taxon>
        <taxon>Pseudomonadota</taxon>
        <taxon>Alphaproteobacteria</taxon>
        <taxon>Hyphomicrobiales</taxon>
        <taxon>Reyranellaceae</taxon>
        <taxon>Reyranella</taxon>
    </lineage>
</organism>
<protein>
    <submittedName>
        <fullName evidence="2">Uncharacterized protein</fullName>
    </submittedName>
</protein>
<accession>A0A512NNB1</accession>
<dbReference type="RefSeq" id="WP_147155789.1">
    <property type="nucleotide sequence ID" value="NZ_BKAJ01000164.1"/>
</dbReference>
<comment type="caution">
    <text evidence="2">The sequence shown here is derived from an EMBL/GenBank/DDBJ whole genome shotgun (WGS) entry which is preliminary data.</text>
</comment>
<evidence type="ECO:0000313" key="2">
    <source>
        <dbReference type="EMBL" id="GEP60446.1"/>
    </source>
</evidence>
<proteinExistence type="predicted"/>
<gene>
    <name evidence="2" type="ORF">RSO01_76120</name>
</gene>
<feature type="region of interest" description="Disordered" evidence="1">
    <location>
        <begin position="43"/>
        <end position="66"/>
    </location>
</feature>
<dbReference type="Proteomes" id="UP000321058">
    <property type="component" value="Unassembled WGS sequence"/>
</dbReference>
<evidence type="ECO:0000313" key="3">
    <source>
        <dbReference type="Proteomes" id="UP000321058"/>
    </source>
</evidence>
<reference evidence="2 3" key="1">
    <citation type="submission" date="2019-07" db="EMBL/GenBank/DDBJ databases">
        <title>Whole genome shotgun sequence of Reyranella soli NBRC 108950.</title>
        <authorList>
            <person name="Hosoyama A."/>
            <person name="Uohara A."/>
            <person name="Ohji S."/>
            <person name="Ichikawa N."/>
        </authorList>
    </citation>
    <scope>NUCLEOTIDE SEQUENCE [LARGE SCALE GENOMIC DNA]</scope>
    <source>
        <strain evidence="2 3">NBRC 108950</strain>
    </source>
</reference>